<keyword evidence="2" id="KW-1185">Reference proteome</keyword>
<proteinExistence type="predicted"/>
<dbReference type="EMBL" id="JBHUDZ010000018">
    <property type="protein sequence ID" value="MFD1605497.1"/>
    <property type="molecule type" value="Genomic_DNA"/>
</dbReference>
<comment type="caution">
    <text evidence="1">The sequence shown here is derived from an EMBL/GenBank/DDBJ whole genome shotgun (WGS) entry which is preliminary data.</text>
</comment>
<evidence type="ECO:0000313" key="2">
    <source>
        <dbReference type="Proteomes" id="UP001597138"/>
    </source>
</evidence>
<evidence type="ECO:0000313" key="1">
    <source>
        <dbReference type="EMBL" id="MFD1605497.1"/>
    </source>
</evidence>
<dbReference type="RefSeq" id="WP_379813316.1">
    <property type="nucleotide sequence ID" value="NZ_JBHUDZ010000018.1"/>
</dbReference>
<gene>
    <name evidence="1" type="ORF">ACFSC2_22365</name>
</gene>
<accession>A0ABW4HKA1</accession>
<name>A0ABW4HKA1_9FLAO</name>
<protein>
    <submittedName>
        <fullName evidence="1">Uncharacterized protein</fullName>
    </submittedName>
</protein>
<reference evidence="2" key="1">
    <citation type="journal article" date="2019" name="Int. J. Syst. Evol. Microbiol.">
        <title>The Global Catalogue of Microorganisms (GCM) 10K type strain sequencing project: providing services to taxonomists for standard genome sequencing and annotation.</title>
        <authorList>
            <consortium name="The Broad Institute Genomics Platform"/>
            <consortium name="The Broad Institute Genome Sequencing Center for Infectious Disease"/>
            <person name="Wu L."/>
            <person name="Ma J."/>
        </authorList>
    </citation>
    <scope>NUCLEOTIDE SEQUENCE [LARGE SCALE GENOMIC DNA]</scope>
    <source>
        <strain evidence="2">CCUG 70865</strain>
    </source>
</reference>
<organism evidence="1 2">
    <name type="scientific">Flavobacterium artemisiae</name>
    <dbReference type="NCBI Taxonomy" id="2126556"/>
    <lineage>
        <taxon>Bacteria</taxon>
        <taxon>Pseudomonadati</taxon>
        <taxon>Bacteroidota</taxon>
        <taxon>Flavobacteriia</taxon>
        <taxon>Flavobacteriales</taxon>
        <taxon>Flavobacteriaceae</taxon>
        <taxon>Flavobacterium</taxon>
    </lineage>
</organism>
<sequence length="148" mass="17516">MCKSDKEIKLCTCFPATMDKIVHQKKSRKSRNKARSEFTWTLEKCLGPSLTTMDGMGYMPEKTLSEDLTNEIMLTHLNSKNCFDFDYQPTEGDNLQIYTPENRIRKHLSFIFENGEWIADSYLPFRYRMEKVNYGKVTFEDKIEKEQK</sequence>
<dbReference type="Proteomes" id="UP001597138">
    <property type="component" value="Unassembled WGS sequence"/>
</dbReference>